<proteinExistence type="predicted"/>
<comment type="caution">
    <text evidence="2">The sequence shown here is derived from an EMBL/GenBank/DDBJ whole genome shotgun (WGS) entry which is preliminary data.</text>
</comment>
<evidence type="ECO:0008006" key="4">
    <source>
        <dbReference type="Google" id="ProtNLM"/>
    </source>
</evidence>
<reference evidence="2" key="1">
    <citation type="journal article" date="2021" name="PeerJ">
        <title>Extensive microbial diversity within the chicken gut microbiome revealed by metagenomics and culture.</title>
        <authorList>
            <person name="Gilroy R."/>
            <person name="Ravi A."/>
            <person name="Getino M."/>
            <person name="Pursley I."/>
            <person name="Horton D.L."/>
            <person name="Alikhan N.F."/>
            <person name="Baker D."/>
            <person name="Gharbi K."/>
            <person name="Hall N."/>
            <person name="Watson M."/>
            <person name="Adriaenssens E.M."/>
            <person name="Foster-Nyarko E."/>
            <person name="Jarju S."/>
            <person name="Secka A."/>
            <person name="Antonio M."/>
            <person name="Oren A."/>
            <person name="Chaudhuri R.R."/>
            <person name="La Ragione R."/>
            <person name="Hildebrand F."/>
            <person name="Pallen M.J."/>
        </authorList>
    </citation>
    <scope>NUCLEOTIDE SEQUENCE</scope>
    <source>
        <strain evidence="2">2189</strain>
    </source>
</reference>
<keyword evidence="1" id="KW-0732">Signal</keyword>
<dbReference type="EMBL" id="DXEW01000020">
    <property type="protein sequence ID" value="HIX50398.1"/>
    <property type="molecule type" value="Genomic_DNA"/>
</dbReference>
<gene>
    <name evidence="2" type="ORF">H9851_03855</name>
</gene>
<accession>A0A9D1W1D7</accession>
<protein>
    <recommendedName>
        <fullName evidence="4">Peptidase C39-like domain-containing protein</fullName>
    </recommendedName>
</protein>
<evidence type="ECO:0000256" key="1">
    <source>
        <dbReference type="SAM" id="SignalP"/>
    </source>
</evidence>
<evidence type="ECO:0000313" key="2">
    <source>
        <dbReference type="EMBL" id="HIX50398.1"/>
    </source>
</evidence>
<feature type="chain" id="PRO_5038912020" description="Peptidase C39-like domain-containing protein" evidence="1">
    <location>
        <begin position="29"/>
        <end position="294"/>
    </location>
</feature>
<feature type="signal peptide" evidence="1">
    <location>
        <begin position="1"/>
        <end position="28"/>
    </location>
</feature>
<reference evidence="2" key="2">
    <citation type="submission" date="2021-04" db="EMBL/GenBank/DDBJ databases">
        <authorList>
            <person name="Gilroy R."/>
        </authorList>
    </citation>
    <scope>NUCLEOTIDE SEQUENCE</scope>
    <source>
        <strain evidence="2">2189</strain>
    </source>
</reference>
<dbReference type="AlphaFoldDB" id="A0A9D1W1D7"/>
<dbReference type="Proteomes" id="UP000886847">
    <property type="component" value="Unassembled WGS sequence"/>
</dbReference>
<organism evidence="2 3">
    <name type="scientific">Candidatus Borkfalkia faecavium</name>
    <dbReference type="NCBI Taxonomy" id="2838508"/>
    <lineage>
        <taxon>Bacteria</taxon>
        <taxon>Bacillati</taxon>
        <taxon>Bacillota</taxon>
        <taxon>Clostridia</taxon>
        <taxon>Christensenellales</taxon>
        <taxon>Christensenellaceae</taxon>
        <taxon>Candidatus Borkfalkia</taxon>
    </lineage>
</organism>
<evidence type="ECO:0000313" key="3">
    <source>
        <dbReference type="Proteomes" id="UP000886847"/>
    </source>
</evidence>
<name>A0A9D1W1D7_9FIRM</name>
<sequence>MKPCRLQYKALSLSLAALFALAGMFALCASPRPAAAQGAQEIYYCDTYYTGANYGGGGLREDGEYIYRDSYTVGENYRVAQAPSYGSDNQSVQNYCAVSAGRNIVVYYDRAFPDLIPGFEPGVSAGGQYIYLPDLGYEETEEVFDILYDEMKTNVGGAGTSGTNFKNGLKTYAQDRGYSLSYSSFYEDRENVDLAAFEDAIDAGKVGVLLLTKYNFIYSIDHGSGSTYLDRWISDIAHIMMVYGYITVRYYDNGSLIGTDTFLQASSGFNTADQGYIRMDDYLQIEEALIVNVS</sequence>